<dbReference type="RefSeq" id="WP_214158378.1">
    <property type="nucleotide sequence ID" value="NZ_JAHBAY010000010.1"/>
</dbReference>
<keyword evidence="10" id="KW-1185">Reference proteome</keyword>
<protein>
    <submittedName>
        <fullName evidence="9">FUSC family protein</fullName>
    </submittedName>
</protein>
<keyword evidence="5 7" id="KW-0472">Membrane</keyword>
<evidence type="ECO:0000256" key="3">
    <source>
        <dbReference type="ARBA" id="ARBA00022692"/>
    </source>
</evidence>
<dbReference type="InterPro" id="IPR049453">
    <property type="entry name" value="Memb_transporter_dom"/>
</dbReference>
<name>A0ABS5TLP1_9ACTN</name>
<reference evidence="9 10" key="1">
    <citation type="submission" date="2021-05" db="EMBL/GenBank/DDBJ databases">
        <title>Kineosporia and Streptomyces sp. nov. two new marine actinobacteria isolated from Coral.</title>
        <authorList>
            <person name="Buangrab K."/>
            <person name="Sutthacheep M."/>
            <person name="Yeemin T."/>
            <person name="Harunari E."/>
            <person name="Igarashi Y."/>
            <person name="Kanchanasin P."/>
            <person name="Tanasupawat S."/>
            <person name="Phongsopitanun W."/>
        </authorList>
    </citation>
    <scope>NUCLEOTIDE SEQUENCE [LARGE SCALE GENOMIC DNA]</scope>
    <source>
        <strain evidence="9 10">J2-2</strain>
    </source>
</reference>
<feature type="transmembrane region" description="Helical" evidence="7">
    <location>
        <begin position="94"/>
        <end position="112"/>
    </location>
</feature>
<dbReference type="EMBL" id="JAHBAY010000010">
    <property type="protein sequence ID" value="MBT0772020.1"/>
    <property type="molecule type" value="Genomic_DNA"/>
</dbReference>
<evidence type="ECO:0000313" key="10">
    <source>
        <dbReference type="Proteomes" id="UP001197247"/>
    </source>
</evidence>
<evidence type="ECO:0000256" key="4">
    <source>
        <dbReference type="ARBA" id="ARBA00022989"/>
    </source>
</evidence>
<feature type="transmembrane region" description="Helical" evidence="7">
    <location>
        <begin position="377"/>
        <end position="393"/>
    </location>
</feature>
<dbReference type="Pfam" id="PF13515">
    <property type="entry name" value="FUSC_2"/>
    <property type="match status" value="1"/>
</dbReference>
<evidence type="ECO:0000256" key="2">
    <source>
        <dbReference type="ARBA" id="ARBA00022475"/>
    </source>
</evidence>
<comment type="similarity">
    <text evidence="6">Belongs to the YccS/YhfK family.</text>
</comment>
<evidence type="ECO:0000259" key="8">
    <source>
        <dbReference type="Pfam" id="PF13515"/>
    </source>
</evidence>
<evidence type="ECO:0000256" key="5">
    <source>
        <dbReference type="ARBA" id="ARBA00023136"/>
    </source>
</evidence>
<gene>
    <name evidence="9" type="ORF">KIH74_23965</name>
</gene>
<feature type="transmembrane region" description="Helical" evidence="7">
    <location>
        <begin position="405"/>
        <end position="422"/>
    </location>
</feature>
<evidence type="ECO:0000256" key="7">
    <source>
        <dbReference type="SAM" id="Phobius"/>
    </source>
</evidence>
<organism evidence="9 10">
    <name type="scientific">Kineosporia corallincola</name>
    <dbReference type="NCBI Taxonomy" id="2835133"/>
    <lineage>
        <taxon>Bacteria</taxon>
        <taxon>Bacillati</taxon>
        <taxon>Actinomycetota</taxon>
        <taxon>Actinomycetes</taxon>
        <taxon>Kineosporiales</taxon>
        <taxon>Kineosporiaceae</taxon>
        <taxon>Kineosporia</taxon>
    </lineage>
</organism>
<keyword evidence="2" id="KW-1003">Cell membrane</keyword>
<feature type="transmembrane region" description="Helical" evidence="7">
    <location>
        <begin position="329"/>
        <end position="349"/>
    </location>
</feature>
<feature type="transmembrane region" description="Helical" evidence="7">
    <location>
        <begin position="6"/>
        <end position="30"/>
    </location>
</feature>
<sequence>MALGVPALIGVLTGSIELAVVASVGGLWGVGQDGQDPYRSRVARLGSLGLAAAGGLLAGELALRSGHPGAVLVCLVFCAVLAGAVSLRGRVASVAGMHLLLGAVVGGGMPVPGPWWQAPLALFAGVMLVLALSVAPWLWDRHRIAREAVQAVYRAASRALAAAGTPAAGDARRRLADSLDTAQQALGPNTPARLRRSFALAIRLAEAVTTLIWEGRPLPVTVTGTPLSLMAGEIRVLPTPFAQDTPGLRALAGVFEAAGQEQIDEIPLEPAPHRPPGLADCLRYALLLGLAVLLTQLLAEALDGPRNYWLPMTVAFVYKPDLGPVFRRAVHRCLGTVAGVAVIAALALWITDPYVWLAVLAVFGAVMAVGVRHHYGVATAGLTVVVLVLLDLLGDERALSWPRILDTALAAGIVLVLHFALWPRSAAATADDRIRTALAAVQRYRALAPAAGPVRRHVLRRSAYQQLGAARRAVALAGHEPALRRPRQDWEPVIATAEKLCDVVTARVLASDLVRT</sequence>
<comment type="caution">
    <text evidence="9">The sequence shown here is derived from an EMBL/GenBank/DDBJ whole genome shotgun (WGS) entry which is preliminary data.</text>
</comment>
<dbReference type="PANTHER" id="PTHR30509:SF9">
    <property type="entry name" value="MULTIDRUG RESISTANCE PROTEIN MDTO"/>
    <property type="match status" value="1"/>
</dbReference>
<dbReference type="Proteomes" id="UP001197247">
    <property type="component" value="Unassembled WGS sequence"/>
</dbReference>
<feature type="transmembrane region" description="Helical" evidence="7">
    <location>
        <begin position="354"/>
        <end position="371"/>
    </location>
</feature>
<accession>A0ABS5TLP1</accession>
<dbReference type="PANTHER" id="PTHR30509">
    <property type="entry name" value="P-HYDROXYBENZOIC ACID EFFLUX PUMP SUBUNIT-RELATED"/>
    <property type="match status" value="1"/>
</dbReference>
<keyword evidence="4 7" id="KW-1133">Transmembrane helix</keyword>
<comment type="subcellular location">
    <subcellularLocation>
        <location evidence="1">Cell membrane</location>
        <topology evidence="1">Multi-pass membrane protein</topology>
    </subcellularLocation>
</comment>
<evidence type="ECO:0000256" key="6">
    <source>
        <dbReference type="ARBA" id="ARBA00043993"/>
    </source>
</evidence>
<feature type="transmembrane region" description="Helical" evidence="7">
    <location>
        <begin position="69"/>
        <end position="87"/>
    </location>
</feature>
<evidence type="ECO:0000256" key="1">
    <source>
        <dbReference type="ARBA" id="ARBA00004651"/>
    </source>
</evidence>
<keyword evidence="3 7" id="KW-0812">Transmembrane</keyword>
<feature type="transmembrane region" description="Helical" evidence="7">
    <location>
        <begin position="118"/>
        <end position="139"/>
    </location>
</feature>
<feature type="domain" description="Integral membrane bound transporter" evidence="8">
    <location>
        <begin position="297"/>
        <end position="416"/>
    </location>
</feature>
<evidence type="ECO:0000313" key="9">
    <source>
        <dbReference type="EMBL" id="MBT0772020.1"/>
    </source>
</evidence>
<proteinExistence type="inferred from homology"/>